<evidence type="ECO:0000256" key="3">
    <source>
        <dbReference type="ARBA" id="ARBA00022771"/>
    </source>
</evidence>
<protein>
    <submittedName>
        <fullName evidence="10">Kruppel like factor 4</fullName>
    </submittedName>
</protein>
<feature type="domain" description="C2H2-type" evidence="9">
    <location>
        <begin position="109"/>
        <end position="138"/>
    </location>
</feature>
<evidence type="ECO:0000256" key="1">
    <source>
        <dbReference type="ARBA" id="ARBA00022723"/>
    </source>
</evidence>
<keyword evidence="6" id="KW-0804">Transcription</keyword>
<dbReference type="PANTHER" id="PTHR23235">
    <property type="entry name" value="KRUEPPEL-LIKE TRANSCRIPTION FACTOR"/>
    <property type="match status" value="1"/>
</dbReference>
<name>A0A8C0HV77_BALMU</name>
<keyword evidence="3 7" id="KW-0863">Zinc-finger</keyword>
<dbReference type="GO" id="GO:0000981">
    <property type="term" value="F:DNA-binding transcription factor activity, RNA polymerase II-specific"/>
    <property type="evidence" value="ECO:0007669"/>
    <property type="project" value="TreeGrafter"/>
</dbReference>
<dbReference type="SUPFAM" id="SSF57667">
    <property type="entry name" value="beta-beta-alpha zinc fingers"/>
    <property type="match status" value="1"/>
</dbReference>
<evidence type="ECO:0000256" key="5">
    <source>
        <dbReference type="ARBA" id="ARBA00023015"/>
    </source>
</evidence>
<evidence type="ECO:0000256" key="6">
    <source>
        <dbReference type="ARBA" id="ARBA00023163"/>
    </source>
</evidence>
<dbReference type="GeneTree" id="ENSGT00940000156229"/>
<dbReference type="SMART" id="SM00355">
    <property type="entry name" value="ZnF_C2H2"/>
    <property type="match status" value="2"/>
</dbReference>
<evidence type="ECO:0000256" key="7">
    <source>
        <dbReference type="PROSITE-ProRule" id="PRU00042"/>
    </source>
</evidence>
<sequence length="162" mass="18194">MRQPPGESDMAVSDALLPSFSTFASGPAGREKTLRPAGAPNNSSCHPVPACRRSPSQRGGEGRGPGKGRPLTLVITQAAAKLTRRVLISRHTCEPTQWLYFPFPGEKPYHCDWDGCGWKFARSDELTRHYRKHTGHRPFQCQKCDRAFSRSDHLALHMKRHF</sequence>
<evidence type="ECO:0000256" key="8">
    <source>
        <dbReference type="SAM" id="MobiDB-lite"/>
    </source>
</evidence>
<evidence type="ECO:0000256" key="2">
    <source>
        <dbReference type="ARBA" id="ARBA00022737"/>
    </source>
</evidence>
<evidence type="ECO:0000256" key="4">
    <source>
        <dbReference type="ARBA" id="ARBA00022833"/>
    </source>
</evidence>
<organism evidence="10">
    <name type="scientific">Balaenoptera musculus</name>
    <name type="common">Blue whale</name>
    <dbReference type="NCBI Taxonomy" id="9771"/>
    <lineage>
        <taxon>Eukaryota</taxon>
        <taxon>Metazoa</taxon>
        <taxon>Chordata</taxon>
        <taxon>Craniata</taxon>
        <taxon>Vertebrata</taxon>
        <taxon>Euteleostomi</taxon>
        <taxon>Mammalia</taxon>
        <taxon>Eutheria</taxon>
        <taxon>Laurasiatheria</taxon>
        <taxon>Artiodactyla</taxon>
        <taxon>Whippomorpha</taxon>
        <taxon>Cetacea</taxon>
        <taxon>Mysticeti</taxon>
        <taxon>Balaenopteridae</taxon>
        <taxon>Balaenoptera</taxon>
    </lineage>
</organism>
<dbReference type="GO" id="GO:0000978">
    <property type="term" value="F:RNA polymerase II cis-regulatory region sequence-specific DNA binding"/>
    <property type="evidence" value="ECO:0007669"/>
    <property type="project" value="TreeGrafter"/>
</dbReference>
<keyword evidence="4" id="KW-0862">Zinc</keyword>
<dbReference type="InterPro" id="IPR013087">
    <property type="entry name" value="Znf_C2H2_type"/>
</dbReference>
<dbReference type="Pfam" id="PF00096">
    <property type="entry name" value="zf-C2H2"/>
    <property type="match status" value="2"/>
</dbReference>
<evidence type="ECO:0000259" key="9">
    <source>
        <dbReference type="PROSITE" id="PS50157"/>
    </source>
</evidence>
<dbReference type="PANTHER" id="PTHR23235:SF117">
    <property type="entry name" value="KRUEPPEL-LIKE FACTOR 4"/>
    <property type="match status" value="1"/>
</dbReference>
<evidence type="ECO:0000313" key="10">
    <source>
        <dbReference type="Ensembl" id="ENSBMSP00010006149.1"/>
    </source>
</evidence>
<feature type="region of interest" description="Disordered" evidence="8">
    <location>
        <begin position="22"/>
        <end position="71"/>
    </location>
</feature>
<dbReference type="GO" id="GO:0008270">
    <property type="term" value="F:zinc ion binding"/>
    <property type="evidence" value="ECO:0007669"/>
    <property type="project" value="UniProtKB-KW"/>
</dbReference>
<dbReference type="Gene3D" id="3.30.160.60">
    <property type="entry name" value="Classic Zinc Finger"/>
    <property type="match status" value="2"/>
</dbReference>
<feature type="domain" description="C2H2-type" evidence="9">
    <location>
        <begin position="139"/>
        <end position="162"/>
    </location>
</feature>
<keyword evidence="2" id="KW-0677">Repeat</keyword>
<accession>A0A8C0HV77</accession>
<keyword evidence="5" id="KW-0805">Transcription regulation</keyword>
<proteinExistence type="predicted"/>
<dbReference type="AlphaFoldDB" id="A0A8C0HV77"/>
<dbReference type="Ensembl" id="ENSBMST00010006884.1">
    <property type="protein sequence ID" value="ENSBMSP00010006149.1"/>
    <property type="gene ID" value="ENSBMSG00010004626.1"/>
</dbReference>
<keyword evidence="1" id="KW-0479">Metal-binding</keyword>
<dbReference type="PROSITE" id="PS00028">
    <property type="entry name" value="ZINC_FINGER_C2H2_1"/>
    <property type="match status" value="2"/>
</dbReference>
<dbReference type="InterPro" id="IPR036236">
    <property type="entry name" value="Znf_C2H2_sf"/>
</dbReference>
<reference evidence="10" key="1">
    <citation type="submission" date="2023-09" db="UniProtKB">
        <authorList>
            <consortium name="Ensembl"/>
        </authorList>
    </citation>
    <scope>IDENTIFICATION</scope>
</reference>
<dbReference type="PROSITE" id="PS50157">
    <property type="entry name" value="ZINC_FINGER_C2H2_2"/>
    <property type="match status" value="2"/>
</dbReference>
<dbReference type="FunFam" id="3.30.160.60:FF:000032">
    <property type="entry name" value="Krueppel-like factor 4"/>
    <property type="match status" value="1"/>
</dbReference>